<dbReference type="EMBL" id="BTPD01000009">
    <property type="protein sequence ID" value="GMQ30326.1"/>
    <property type="molecule type" value="Genomic_DNA"/>
</dbReference>
<comment type="caution">
    <text evidence="6">The sequence shown here is derived from an EMBL/GenBank/DDBJ whole genome shotgun (WGS) entry which is preliminary data.</text>
</comment>
<dbReference type="NCBIfam" id="TIGR03440">
    <property type="entry name" value="egtB_TIGR03440"/>
    <property type="match status" value="1"/>
</dbReference>
<dbReference type="InterPro" id="IPR005532">
    <property type="entry name" value="SUMF_dom"/>
</dbReference>
<evidence type="ECO:0000313" key="7">
    <source>
        <dbReference type="Proteomes" id="UP001338309"/>
    </source>
</evidence>
<dbReference type="InterPro" id="IPR017806">
    <property type="entry name" value="EgtB"/>
</dbReference>
<evidence type="ECO:0000256" key="3">
    <source>
        <dbReference type="ARBA" id="ARBA00037882"/>
    </source>
</evidence>
<evidence type="ECO:0000313" key="6">
    <source>
        <dbReference type="EMBL" id="GMQ30326.1"/>
    </source>
</evidence>
<dbReference type="InterPro" id="IPR024775">
    <property type="entry name" value="DinB-like"/>
</dbReference>
<organism evidence="6 7">
    <name type="scientific">Algoriphagus confluentis</name>
    <dbReference type="NCBI Taxonomy" id="1697556"/>
    <lineage>
        <taxon>Bacteria</taxon>
        <taxon>Pseudomonadati</taxon>
        <taxon>Bacteroidota</taxon>
        <taxon>Cytophagia</taxon>
        <taxon>Cytophagales</taxon>
        <taxon>Cyclobacteriaceae</taxon>
        <taxon>Algoriphagus</taxon>
    </lineage>
</organism>
<evidence type="ECO:0000256" key="2">
    <source>
        <dbReference type="ARBA" id="ARBA00023004"/>
    </source>
</evidence>
<gene>
    <name evidence="6" type="primary">egtB</name>
    <name evidence="6" type="ORF">Aconfl_29690</name>
</gene>
<dbReference type="Gene3D" id="3.90.1580.10">
    <property type="entry name" value="paralog of FGE (formylglycine-generating enzyme)"/>
    <property type="match status" value="2"/>
</dbReference>
<dbReference type="SUPFAM" id="SSF56436">
    <property type="entry name" value="C-type lectin-like"/>
    <property type="match status" value="1"/>
</dbReference>
<feature type="domain" description="Sulfatase-modifying factor enzyme-like" evidence="4">
    <location>
        <begin position="313"/>
        <end position="385"/>
    </location>
</feature>
<keyword evidence="7" id="KW-1185">Reference proteome</keyword>
<keyword evidence="1" id="KW-0560">Oxidoreductase</keyword>
<evidence type="ECO:0000259" key="4">
    <source>
        <dbReference type="Pfam" id="PF03781"/>
    </source>
</evidence>
<feature type="domain" description="Sulfatase-modifying factor enzyme-like" evidence="4">
    <location>
        <begin position="177"/>
        <end position="308"/>
    </location>
</feature>
<dbReference type="InterPro" id="IPR051043">
    <property type="entry name" value="Sulfatase_Mod_Factor_Kinase"/>
</dbReference>
<keyword evidence="2" id="KW-0408">Iron</keyword>
<proteinExistence type="predicted"/>
<dbReference type="InterPro" id="IPR042095">
    <property type="entry name" value="SUMF_sf"/>
</dbReference>
<dbReference type="SUPFAM" id="SSF109854">
    <property type="entry name" value="DinB/YfiT-like putative metalloenzymes"/>
    <property type="match status" value="1"/>
</dbReference>
<sequence length="385" mass="45034">MNSIEALLAKFISTRKKTEEICAPLEVEDYVPQPIADVSPPKWHLGHTTWFFEQFVLLPFDPGYRVFSEDFAYLFNSYYNHAGNRVLRPNRGLMSRPPVREVMAYRSHVTERLSLWLEKGDFEQEAEERVVLGIYHEEQHQELLVYDMKYILGNQPTFPVYGEGFRTKPVSEGQFSKVSSGVFEIGFEGEGFCYDNELGRHRVFLEEFEISESLVSNGEYLEFIQAGGYLNFDPWLDEGWSFIQKEQIRAPLYWHEVEGEWWNYTLRGFEKVDWNLPVQHISYYEAQAFASWKGFRLPTEFEWEVAAKQFDWGQLWEWTGSSYLPYPGFKKAPGALGEYNGKFMVSQQVLRGGSVATPQGHSRPTYRNFFHPSSRWIFSGIRLAK</sequence>
<protein>
    <submittedName>
        <fullName evidence="6">Ergothioneine biosynthesis protein EgtB</fullName>
    </submittedName>
</protein>
<dbReference type="InterPro" id="IPR016187">
    <property type="entry name" value="CTDL_fold"/>
</dbReference>
<evidence type="ECO:0000259" key="5">
    <source>
        <dbReference type="Pfam" id="PF12867"/>
    </source>
</evidence>
<comment type="pathway">
    <text evidence="3">Amino-acid biosynthesis; ergothioneine biosynthesis.</text>
</comment>
<reference evidence="6 7" key="1">
    <citation type="submission" date="2023-08" db="EMBL/GenBank/DDBJ databases">
        <title>Draft genome sequence of Algoriphagus confluentis.</title>
        <authorList>
            <person name="Takatani N."/>
            <person name="Hosokawa M."/>
            <person name="Sawabe T."/>
        </authorList>
    </citation>
    <scope>NUCLEOTIDE SEQUENCE [LARGE SCALE GENOMIC DNA]</scope>
    <source>
        <strain evidence="6 7">NBRC 111222</strain>
    </source>
</reference>
<feature type="domain" description="DinB-like" evidence="5">
    <location>
        <begin position="13"/>
        <end position="142"/>
    </location>
</feature>
<evidence type="ECO:0000256" key="1">
    <source>
        <dbReference type="ARBA" id="ARBA00023002"/>
    </source>
</evidence>
<accession>A0ABQ6PQW9</accession>
<dbReference type="InterPro" id="IPR034660">
    <property type="entry name" value="DinB/YfiT-like"/>
</dbReference>
<dbReference type="Pfam" id="PF12867">
    <property type="entry name" value="DinB_2"/>
    <property type="match status" value="1"/>
</dbReference>
<dbReference type="Proteomes" id="UP001338309">
    <property type="component" value="Unassembled WGS sequence"/>
</dbReference>
<dbReference type="RefSeq" id="WP_338225035.1">
    <property type="nucleotide sequence ID" value="NZ_BTPD01000009.1"/>
</dbReference>
<dbReference type="PANTHER" id="PTHR23150">
    <property type="entry name" value="SULFATASE MODIFYING FACTOR 1, 2"/>
    <property type="match status" value="1"/>
</dbReference>
<dbReference type="PANTHER" id="PTHR23150:SF36">
    <property type="entry name" value="HERCYNINE OXYGENASE"/>
    <property type="match status" value="1"/>
</dbReference>
<name>A0ABQ6PQW9_9BACT</name>
<dbReference type="Pfam" id="PF03781">
    <property type="entry name" value="FGE-sulfatase"/>
    <property type="match status" value="2"/>
</dbReference>